<comment type="subcellular location">
    <subcellularLocation>
        <location evidence="1">Nucleus</location>
    </subcellularLocation>
</comment>
<gene>
    <name evidence="11" type="ORF">R1flu_027717</name>
</gene>
<dbReference type="GO" id="GO:0005634">
    <property type="term" value="C:nucleus"/>
    <property type="evidence" value="ECO:0007669"/>
    <property type="project" value="UniProtKB-SubCell"/>
</dbReference>
<proteinExistence type="predicted"/>
<keyword evidence="8" id="KW-0863">Zinc-finger</keyword>
<keyword evidence="6" id="KW-0804">Transcription</keyword>
<evidence type="ECO:0000256" key="5">
    <source>
        <dbReference type="ARBA" id="ARBA00023015"/>
    </source>
</evidence>
<dbReference type="Gene3D" id="3.30.160.60">
    <property type="entry name" value="Classic Zinc Finger"/>
    <property type="match status" value="1"/>
</dbReference>
<dbReference type="GO" id="GO:0008270">
    <property type="term" value="F:zinc ion binding"/>
    <property type="evidence" value="ECO:0007669"/>
    <property type="project" value="UniProtKB-KW"/>
</dbReference>
<feature type="region of interest" description="Disordered" evidence="9">
    <location>
        <begin position="298"/>
        <end position="323"/>
    </location>
</feature>
<feature type="domain" description="B box-type" evidence="10">
    <location>
        <begin position="82"/>
        <end position="129"/>
    </location>
</feature>
<evidence type="ECO:0000256" key="3">
    <source>
        <dbReference type="ARBA" id="ARBA00022737"/>
    </source>
</evidence>
<evidence type="ECO:0000313" key="11">
    <source>
        <dbReference type="EMBL" id="KAL2609144.1"/>
    </source>
</evidence>
<feature type="compositionally biased region" description="Low complexity" evidence="9">
    <location>
        <begin position="160"/>
        <end position="178"/>
    </location>
</feature>
<evidence type="ECO:0000313" key="12">
    <source>
        <dbReference type="Proteomes" id="UP001605036"/>
    </source>
</evidence>
<keyword evidence="2" id="KW-0479">Metal-binding</keyword>
<keyword evidence="12" id="KW-1185">Reference proteome</keyword>
<dbReference type="InterPro" id="IPR049808">
    <property type="entry name" value="CONSTANS-like_Bbox1"/>
</dbReference>
<dbReference type="PANTHER" id="PTHR31832:SF63">
    <property type="entry name" value="B-BOX ZINC FINGER PROTEIN 23"/>
    <property type="match status" value="1"/>
</dbReference>
<organism evidence="11 12">
    <name type="scientific">Riccia fluitans</name>
    <dbReference type="NCBI Taxonomy" id="41844"/>
    <lineage>
        <taxon>Eukaryota</taxon>
        <taxon>Viridiplantae</taxon>
        <taxon>Streptophyta</taxon>
        <taxon>Embryophyta</taxon>
        <taxon>Marchantiophyta</taxon>
        <taxon>Marchantiopsida</taxon>
        <taxon>Marchantiidae</taxon>
        <taxon>Marchantiales</taxon>
        <taxon>Ricciaceae</taxon>
        <taxon>Riccia</taxon>
    </lineage>
</organism>
<name>A0ABD1XJL7_9MARC</name>
<sequence length="358" mass="38464">MGGAEGSAAVIYGQLHLPEEYSTVSQSSSQFQQKPDANRGAPCFHRAAPDEDPALCNECDIRIHAANKLANKHQRVSLTGPTESPRCDICQEKSAFFFCLEDRALLCRDCDVSIHSATARSSAHQRFLVPGTRVALEALESSSPATQETSTTEELKRHPVSSIINSTATNSSVSPSVSYKQSSYAPAPSYSSPASVKSTVMTSNKPVGVSNTSASHPIVSNTLTKRKSITEFLSDAIPNWRVDELLNIPELGEGYSLGDIASSKADQANLGDYDWTADLSLFDEQVYAESFHEVPQMFSPPTASGMGRPGRASGALKGKAKQDSLVPDYDDAFVVPDLGLHSAPTSPSLGKRRRLLEV</sequence>
<evidence type="ECO:0000256" key="6">
    <source>
        <dbReference type="ARBA" id="ARBA00023163"/>
    </source>
</evidence>
<keyword evidence="4" id="KW-0862">Zinc</keyword>
<protein>
    <recommendedName>
        <fullName evidence="10">B box-type domain-containing protein</fullName>
    </recommendedName>
</protein>
<feature type="region of interest" description="Disordered" evidence="9">
    <location>
        <begin position="139"/>
        <end position="178"/>
    </location>
</feature>
<dbReference type="SMART" id="SM00336">
    <property type="entry name" value="BBOX"/>
    <property type="match status" value="2"/>
</dbReference>
<evidence type="ECO:0000256" key="2">
    <source>
        <dbReference type="ARBA" id="ARBA00022723"/>
    </source>
</evidence>
<dbReference type="AlphaFoldDB" id="A0ABD1XJL7"/>
<evidence type="ECO:0000256" key="4">
    <source>
        <dbReference type="ARBA" id="ARBA00022833"/>
    </source>
</evidence>
<accession>A0ABD1XJL7</accession>
<dbReference type="EMBL" id="JBHFFA010000008">
    <property type="protein sequence ID" value="KAL2609144.1"/>
    <property type="molecule type" value="Genomic_DNA"/>
</dbReference>
<evidence type="ECO:0000259" key="10">
    <source>
        <dbReference type="PROSITE" id="PS50119"/>
    </source>
</evidence>
<dbReference type="PANTHER" id="PTHR31832">
    <property type="entry name" value="B-BOX ZINC FINGER PROTEIN 22"/>
    <property type="match status" value="1"/>
</dbReference>
<reference evidence="11 12" key="1">
    <citation type="submission" date="2024-09" db="EMBL/GenBank/DDBJ databases">
        <title>Chromosome-scale assembly of Riccia fluitans.</title>
        <authorList>
            <person name="Paukszto L."/>
            <person name="Sawicki J."/>
            <person name="Karawczyk K."/>
            <person name="Piernik-Szablinska J."/>
            <person name="Szczecinska M."/>
            <person name="Mazdziarz M."/>
        </authorList>
    </citation>
    <scope>NUCLEOTIDE SEQUENCE [LARGE SCALE GENOMIC DNA]</scope>
    <source>
        <strain evidence="11">Rf_01</strain>
        <tissue evidence="11">Aerial parts of the thallus</tissue>
    </source>
</reference>
<keyword evidence="7" id="KW-0539">Nucleus</keyword>
<evidence type="ECO:0000256" key="8">
    <source>
        <dbReference type="PROSITE-ProRule" id="PRU00024"/>
    </source>
</evidence>
<dbReference type="InterPro" id="IPR051979">
    <property type="entry name" value="B-box_zinc_finger"/>
</dbReference>
<dbReference type="InterPro" id="IPR000315">
    <property type="entry name" value="Znf_B-box"/>
</dbReference>
<feature type="compositionally biased region" description="Polar residues" evidence="9">
    <location>
        <begin position="140"/>
        <end position="152"/>
    </location>
</feature>
<dbReference type="CDD" id="cd19821">
    <property type="entry name" value="Bbox1_BBX-like"/>
    <property type="match status" value="1"/>
</dbReference>
<dbReference type="Pfam" id="PF00643">
    <property type="entry name" value="zf-B_box"/>
    <property type="match status" value="1"/>
</dbReference>
<dbReference type="PROSITE" id="PS50119">
    <property type="entry name" value="ZF_BBOX"/>
    <property type="match status" value="1"/>
</dbReference>
<evidence type="ECO:0000256" key="1">
    <source>
        <dbReference type="ARBA" id="ARBA00004123"/>
    </source>
</evidence>
<keyword evidence="5" id="KW-0805">Transcription regulation</keyword>
<dbReference type="Proteomes" id="UP001605036">
    <property type="component" value="Unassembled WGS sequence"/>
</dbReference>
<evidence type="ECO:0000256" key="7">
    <source>
        <dbReference type="ARBA" id="ARBA00023242"/>
    </source>
</evidence>
<comment type="caution">
    <text evidence="11">The sequence shown here is derived from an EMBL/GenBank/DDBJ whole genome shotgun (WGS) entry which is preliminary data.</text>
</comment>
<evidence type="ECO:0000256" key="9">
    <source>
        <dbReference type="SAM" id="MobiDB-lite"/>
    </source>
</evidence>
<keyword evidence="3" id="KW-0677">Repeat</keyword>